<dbReference type="PROSITE" id="PS51257">
    <property type="entry name" value="PROKAR_LIPOPROTEIN"/>
    <property type="match status" value="1"/>
</dbReference>
<evidence type="ECO:0000313" key="2">
    <source>
        <dbReference type="EMBL" id="RIH64386.1"/>
    </source>
</evidence>
<dbReference type="OrthoDB" id="9785180at2"/>
<feature type="signal peptide" evidence="1">
    <location>
        <begin position="1"/>
        <end position="19"/>
    </location>
</feature>
<comment type="caution">
    <text evidence="2">The sequence shown here is derived from an EMBL/GenBank/DDBJ whole genome shotgun (WGS) entry which is preliminary data.</text>
</comment>
<gene>
    <name evidence="2" type="ORF">D1164_14950</name>
</gene>
<keyword evidence="1" id="KW-0732">Signal</keyword>
<dbReference type="Proteomes" id="UP000266441">
    <property type="component" value="Unassembled WGS sequence"/>
</dbReference>
<keyword evidence="3" id="KW-1185">Reference proteome</keyword>
<dbReference type="RefSeq" id="WP_119350811.1">
    <property type="nucleotide sequence ID" value="NZ_QWET01000011.1"/>
</dbReference>
<accession>A0A399CYV0</accession>
<sequence>MFQKLFKYCLFIWAAFAFAGCENTTQTNGKVVAEVGTRKLYLSDVSAVIPNNLGQADSTVMADDYIRKWVRHELVLQKAEDNLSGSLKDVSRELEEYRNSLIIFRYKNELMAQRMDTTVSDEEILQYYTQNTENFKLNKPIVKAAFIKIPADFANPDLLKEMTSDTSREGINGLRDYCLQYAKGFDIFTDRWTDLDLVLKNVPVSIENPEYFLRRNQFIEHTDSTAYYLVAIHDYKLKNEQAPVEYVSDNIKSLILNRRKIEFLRELENNIYKEAENKKSFKIYNTDTNETE</sequence>
<feature type="chain" id="PRO_5017176981" description="Peptidyl-prolyl cis-trans isomerase" evidence="1">
    <location>
        <begin position="20"/>
        <end position="292"/>
    </location>
</feature>
<organism evidence="2 3">
    <name type="scientific">Mariniphaga sediminis</name>
    <dbReference type="NCBI Taxonomy" id="1628158"/>
    <lineage>
        <taxon>Bacteria</taxon>
        <taxon>Pseudomonadati</taxon>
        <taxon>Bacteroidota</taxon>
        <taxon>Bacteroidia</taxon>
        <taxon>Marinilabiliales</taxon>
        <taxon>Prolixibacteraceae</taxon>
        <taxon>Mariniphaga</taxon>
    </lineage>
</organism>
<protein>
    <recommendedName>
        <fullName evidence="4">Peptidyl-prolyl cis-trans isomerase</fullName>
    </recommendedName>
</protein>
<name>A0A399CYV0_9BACT</name>
<evidence type="ECO:0000313" key="3">
    <source>
        <dbReference type="Proteomes" id="UP000266441"/>
    </source>
</evidence>
<evidence type="ECO:0008006" key="4">
    <source>
        <dbReference type="Google" id="ProtNLM"/>
    </source>
</evidence>
<proteinExistence type="predicted"/>
<dbReference type="EMBL" id="QWET01000011">
    <property type="protein sequence ID" value="RIH64386.1"/>
    <property type="molecule type" value="Genomic_DNA"/>
</dbReference>
<evidence type="ECO:0000256" key="1">
    <source>
        <dbReference type="SAM" id="SignalP"/>
    </source>
</evidence>
<dbReference type="SUPFAM" id="SSF109998">
    <property type="entry name" value="Triger factor/SurA peptide-binding domain-like"/>
    <property type="match status" value="1"/>
</dbReference>
<dbReference type="AlphaFoldDB" id="A0A399CYV0"/>
<dbReference type="InterPro" id="IPR027304">
    <property type="entry name" value="Trigger_fact/SurA_dom_sf"/>
</dbReference>
<reference evidence="2 3" key="1">
    <citation type="journal article" date="2015" name="Int. J. Syst. Evol. Microbiol.">
        <title>Mariniphaga sediminis sp. nov., isolated from coastal sediment.</title>
        <authorList>
            <person name="Wang F.Q."/>
            <person name="Shen Q.Y."/>
            <person name="Chen G.J."/>
            <person name="Du Z.J."/>
        </authorList>
    </citation>
    <scope>NUCLEOTIDE SEQUENCE [LARGE SCALE GENOMIC DNA]</scope>
    <source>
        <strain evidence="2 3">SY21</strain>
    </source>
</reference>